<keyword evidence="8 15" id="KW-0819">tRNA processing</keyword>
<dbReference type="HAMAP" id="MF_00104">
    <property type="entry name" value="RNase_III"/>
    <property type="match status" value="1"/>
</dbReference>
<evidence type="ECO:0000256" key="7">
    <source>
        <dbReference type="ARBA" id="ARBA00022664"/>
    </source>
</evidence>
<comment type="subcellular location">
    <subcellularLocation>
        <location evidence="2 15">Cytoplasm</location>
    </subcellularLocation>
</comment>
<dbReference type="EMBL" id="NIQC01000007">
    <property type="protein sequence ID" value="OWZ84195.1"/>
    <property type="molecule type" value="Genomic_DNA"/>
</dbReference>
<keyword evidence="6 15" id="KW-0698">rRNA processing</keyword>
<evidence type="ECO:0000259" key="16">
    <source>
        <dbReference type="PROSITE" id="PS50137"/>
    </source>
</evidence>
<comment type="cofactor">
    <cofactor evidence="15">
        <name>Mg(2+)</name>
        <dbReference type="ChEBI" id="CHEBI:18420"/>
    </cofactor>
</comment>
<evidence type="ECO:0000313" key="18">
    <source>
        <dbReference type="EMBL" id="OWZ84195.1"/>
    </source>
</evidence>
<dbReference type="EC" id="3.1.26.3" evidence="15"/>
<dbReference type="FunFam" id="3.30.160.20:FF:000003">
    <property type="entry name" value="Ribonuclease 3"/>
    <property type="match status" value="1"/>
</dbReference>
<evidence type="ECO:0000256" key="12">
    <source>
        <dbReference type="ARBA" id="ARBA00022801"/>
    </source>
</evidence>
<dbReference type="GO" id="GO:0005737">
    <property type="term" value="C:cytoplasm"/>
    <property type="evidence" value="ECO:0007669"/>
    <property type="project" value="UniProtKB-SubCell"/>
</dbReference>
<dbReference type="NCBIfam" id="TIGR02191">
    <property type="entry name" value="RNaseIII"/>
    <property type="match status" value="1"/>
</dbReference>
<dbReference type="InterPro" id="IPR011907">
    <property type="entry name" value="RNase_III"/>
</dbReference>
<evidence type="ECO:0000256" key="14">
    <source>
        <dbReference type="ARBA" id="ARBA00022884"/>
    </source>
</evidence>
<dbReference type="CDD" id="cd10845">
    <property type="entry name" value="DSRM_RNAse_III_family"/>
    <property type="match status" value="1"/>
</dbReference>
<reference evidence="18 19" key="1">
    <citation type="submission" date="2017-06" db="EMBL/GenBank/DDBJ databases">
        <title>Draft Genome Sequence of Natranaerobius trueperi halophilic, alkalithermophilic bacteria from soda lakes.</title>
        <authorList>
            <person name="Zhao B."/>
        </authorList>
    </citation>
    <scope>NUCLEOTIDE SEQUENCE [LARGE SCALE GENOMIC DNA]</scope>
    <source>
        <strain evidence="18 19">DSM 18760</strain>
    </source>
</reference>
<feature type="domain" description="RNase III" evidence="17">
    <location>
        <begin position="8"/>
        <end position="135"/>
    </location>
</feature>
<dbReference type="GO" id="GO:0042802">
    <property type="term" value="F:identical protein binding"/>
    <property type="evidence" value="ECO:0007669"/>
    <property type="project" value="UniProtKB-ARBA"/>
</dbReference>
<evidence type="ECO:0000256" key="6">
    <source>
        <dbReference type="ARBA" id="ARBA00022552"/>
    </source>
</evidence>
<feature type="active site" evidence="15">
    <location>
        <position position="52"/>
    </location>
</feature>
<dbReference type="InterPro" id="IPR014720">
    <property type="entry name" value="dsRBD_dom"/>
</dbReference>
<evidence type="ECO:0000256" key="13">
    <source>
        <dbReference type="ARBA" id="ARBA00022842"/>
    </source>
</evidence>
<dbReference type="GO" id="GO:0004525">
    <property type="term" value="F:ribonuclease III activity"/>
    <property type="evidence" value="ECO:0007669"/>
    <property type="project" value="UniProtKB-UniRule"/>
</dbReference>
<keyword evidence="19" id="KW-1185">Reference proteome</keyword>
<keyword evidence="11 15" id="KW-0255">Endonuclease</keyword>
<evidence type="ECO:0000256" key="4">
    <source>
        <dbReference type="ARBA" id="ARBA00011738"/>
    </source>
</evidence>
<dbReference type="PANTHER" id="PTHR11207">
    <property type="entry name" value="RIBONUCLEASE III"/>
    <property type="match status" value="1"/>
</dbReference>
<dbReference type="Gene3D" id="1.10.1520.10">
    <property type="entry name" value="Ribonuclease III domain"/>
    <property type="match status" value="1"/>
</dbReference>
<comment type="function">
    <text evidence="15">Digests double-stranded RNA. Involved in the processing of primary rRNA transcript to yield the immediate precursors to the large and small rRNAs (23S and 16S). Processes some mRNAs, and tRNAs when they are encoded in the rRNA operon. Processes pre-crRNA and tracrRNA of type II CRISPR loci if present in the organism.</text>
</comment>
<evidence type="ECO:0000259" key="17">
    <source>
        <dbReference type="PROSITE" id="PS50142"/>
    </source>
</evidence>
<feature type="active site" evidence="15">
    <location>
        <position position="124"/>
    </location>
</feature>
<dbReference type="PROSITE" id="PS00517">
    <property type="entry name" value="RNASE_3_1"/>
    <property type="match status" value="1"/>
</dbReference>
<feature type="binding site" evidence="15">
    <location>
        <position position="124"/>
    </location>
    <ligand>
        <name>Mg(2+)</name>
        <dbReference type="ChEBI" id="CHEBI:18420"/>
    </ligand>
</feature>
<feature type="domain" description="DRBM" evidence="16">
    <location>
        <begin position="161"/>
        <end position="230"/>
    </location>
</feature>
<dbReference type="CDD" id="cd00593">
    <property type="entry name" value="RIBOc"/>
    <property type="match status" value="1"/>
</dbReference>
<dbReference type="GO" id="GO:0006364">
    <property type="term" value="P:rRNA processing"/>
    <property type="evidence" value="ECO:0007669"/>
    <property type="project" value="UniProtKB-UniRule"/>
</dbReference>
<evidence type="ECO:0000256" key="8">
    <source>
        <dbReference type="ARBA" id="ARBA00022694"/>
    </source>
</evidence>
<keyword evidence="15" id="KW-0699">rRNA-binding</keyword>
<dbReference type="PANTHER" id="PTHR11207:SF0">
    <property type="entry name" value="RIBONUCLEASE 3"/>
    <property type="match status" value="1"/>
</dbReference>
<dbReference type="SMART" id="SM00358">
    <property type="entry name" value="DSRM"/>
    <property type="match status" value="1"/>
</dbReference>
<accession>A0A226BZ40</accession>
<dbReference type="GO" id="GO:0003725">
    <property type="term" value="F:double-stranded RNA binding"/>
    <property type="evidence" value="ECO:0007669"/>
    <property type="project" value="TreeGrafter"/>
</dbReference>
<keyword evidence="14 15" id="KW-0694">RNA-binding</keyword>
<dbReference type="OrthoDB" id="9805026at2"/>
<dbReference type="Pfam" id="PF14622">
    <property type="entry name" value="Ribonucleas_3_3"/>
    <property type="match status" value="1"/>
</dbReference>
<comment type="subunit">
    <text evidence="4 15">Homodimer.</text>
</comment>
<dbReference type="RefSeq" id="WP_089023173.1">
    <property type="nucleotide sequence ID" value="NZ_NIQC01000007.1"/>
</dbReference>
<evidence type="ECO:0000256" key="9">
    <source>
        <dbReference type="ARBA" id="ARBA00022722"/>
    </source>
</evidence>
<evidence type="ECO:0000256" key="11">
    <source>
        <dbReference type="ARBA" id="ARBA00022759"/>
    </source>
</evidence>
<dbReference type="GO" id="GO:0006397">
    <property type="term" value="P:mRNA processing"/>
    <property type="evidence" value="ECO:0007669"/>
    <property type="project" value="UniProtKB-UniRule"/>
</dbReference>
<feature type="binding site" evidence="15">
    <location>
        <position position="48"/>
    </location>
    <ligand>
        <name>Mg(2+)</name>
        <dbReference type="ChEBI" id="CHEBI:18420"/>
    </ligand>
</feature>
<dbReference type="PROSITE" id="PS50137">
    <property type="entry name" value="DS_RBD"/>
    <property type="match status" value="1"/>
</dbReference>
<dbReference type="GO" id="GO:0046872">
    <property type="term" value="F:metal ion binding"/>
    <property type="evidence" value="ECO:0007669"/>
    <property type="project" value="UniProtKB-KW"/>
</dbReference>
<dbReference type="InterPro" id="IPR036389">
    <property type="entry name" value="RNase_III_sf"/>
</dbReference>
<dbReference type="SMART" id="SM00535">
    <property type="entry name" value="RIBOc"/>
    <property type="match status" value="1"/>
</dbReference>
<keyword evidence="7 15" id="KW-0507">mRNA processing</keyword>
<gene>
    <name evidence="15" type="primary">rnc</name>
    <name evidence="18" type="ORF">CDO51_04810</name>
</gene>
<comment type="similarity">
    <text evidence="3">Belongs to the ribonuclease III family.</text>
</comment>
<dbReference type="InterPro" id="IPR000999">
    <property type="entry name" value="RNase_III_dom"/>
</dbReference>
<keyword evidence="10 15" id="KW-0479">Metal-binding</keyword>
<feature type="binding site" evidence="15">
    <location>
        <position position="121"/>
    </location>
    <ligand>
        <name>Mg(2+)</name>
        <dbReference type="ChEBI" id="CHEBI:18420"/>
    </ligand>
</feature>
<comment type="catalytic activity">
    <reaction evidence="1 15">
        <text>Endonucleolytic cleavage to 5'-phosphomonoester.</text>
        <dbReference type="EC" id="3.1.26.3"/>
    </reaction>
</comment>
<dbReference type="Gene3D" id="3.30.160.20">
    <property type="match status" value="1"/>
</dbReference>
<protein>
    <recommendedName>
        <fullName evidence="15">Ribonuclease 3</fullName>
        <ecNumber evidence="15">3.1.26.3</ecNumber>
    </recommendedName>
    <alternativeName>
        <fullName evidence="15">Ribonuclease III</fullName>
        <shortName evidence="15">RNase III</shortName>
    </alternativeName>
</protein>
<dbReference type="GO" id="GO:0019843">
    <property type="term" value="F:rRNA binding"/>
    <property type="evidence" value="ECO:0007669"/>
    <property type="project" value="UniProtKB-KW"/>
</dbReference>
<evidence type="ECO:0000256" key="5">
    <source>
        <dbReference type="ARBA" id="ARBA00022490"/>
    </source>
</evidence>
<evidence type="ECO:0000256" key="3">
    <source>
        <dbReference type="ARBA" id="ARBA00010183"/>
    </source>
</evidence>
<dbReference type="PROSITE" id="PS50142">
    <property type="entry name" value="RNASE_3_2"/>
    <property type="match status" value="1"/>
</dbReference>
<comment type="caution">
    <text evidence="18">The sequence shown here is derived from an EMBL/GenBank/DDBJ whole genome shotgun (WGS) entry which is preliminary data.</text>
</comment>
<dbReference type="Pfam" id="PF00035">
    <property type="entry name" value="dsrm"/>
    <property type="match status" value="1"/>
</dbReference>
<keyword evidence="13 15" id="KW-0460">Magnesium</keyword>
<name>A0A226BZ40_9FIRM</name>
<dbReference type="SUPFAM" id="SSF54768">
    <property type="entry name" value="dsRNA-binding domain-like"/>
    <property type="match status" value="1"/>
</dbReference>
<keyword evidence="9 15" id="KW-0540">Nuclease</keyword>
<dbReference type="FunFam" id="1.10.1520.10:FF:000001">
    <property type="entry name" value="Ribonuclease 3"/>
    <property type="match status" value="1"/>
</dbReference>
<keyword evidence="5 15" id="KW-0963">Cytoplasm</keyword>
<dbReference type="AlphaFoldDB" id="A0A226BZ40"/>
<keyword evidence="12 15" id="KW-0378">Hydrolase</keyword>
<proteinExistence type="inferred from homology"/>
<evidence type="ECO:0000256" key="15">
    <source>
        <dbReference type="HAMAP-Rule" id="MF_00104"/>
    </source>
</evidence>
<organism evidence="18 19">
    <name type="scientific">Natranaerobius trueperi</name>
    <dbReference type="NCBI Taxonomy" id="759412"/>
    <lineage>
        <taxon>Bacteria</taxon>
        <taxon>Bacillati</taxon>
        <taxon>Bacillota</taxon>
        <taxon>Clostridia</taxon>
        <taxon>Natranaerobiales</taxon>
        <taxon>Natranaerobiaceae</taxon>
        <taxon>Natranaerobius</taxon>
    </lineage>
</organism>
<dbReference type="GO" id="GO:0010468">
    <property type="term" value="P:regulation of gene expression"/>
    <property type="evidence" value="ECO:0007669"/>
    <property type="project" value="TreeGrafter"/>
</dbReference>
<dbReference type="Proteomes" id="UP000214588">
    <property type="component" value="Unassembled WGS sequence"/>
</dbReference>
<dbReference type="GO" id="GO:0008033">
    <property type="term" value="P:tRNA processing"/>
    <property type="evidence" value="ECO:0007669"/>
    <property type="project" value="UniProtKB-KW"/>
</dbReference>
<evidence type="ECO:0000256" key="2">
    <source>
        <dbReference type="ARBA" id="ARBA00004496"/>
    </source>
</evidence>
<sequence>MAVEHYSVNNLRENLEIEVDDSLLLQAVTHTSYAHEQRKSVIHNERLEFLGDAVLELAISEALYKKHSELPEGELTKIRAELVCEPSLVKIAHKLELGLYLRLGKGEENTGGRKRPSILADTVEAVLGAVFLSQGYDSTKTVIYQLFQDQISDISNKHIGDYKTVVQELTQEKFSQIPQYHIVDEVGPDHDKQFIAEVYLDEKLIGRGKGKSKKVAEQNAAHTALNKLTDE</sequence>
<evidence type="ECO:0000256" key="1">
    <source>
        <dbReference type="ARBA" id="ARBA00000109"/>
    </source>
</evidence>
<evidence type="ECO:0000313" key="19">
    <source>
        <dbReference type="Proteomes" id="UP000214588"/>
    </source>
</evidence>
<dbReference type="SUPFAM" id="SSF69065">
    <property type="entry name" value="RNase III domain-like"/>
    <property type="match status" value="1"/>
</dbReference>
<evidence type="ECO:0000256" key="10">
    <source>
        <dbReference type="ARBA" id="ARBA00022723"/>
    </source>
</evidence>